<reference evidence="1 2" key="1">
    <citation type="submission" date="2023-08" db="EMBL/GenBank/DDBJ databases">
        <title>Annotated Genome Sequence of Vanrija albida AlHP1.</title>
        <authorList>
            <person name="Herzog R."/>
        </authorList>
    </citation>
    <scope>NUCLEOTIDE SEQUENCE [LARGE SCALE GENOMIC DNA]</scope>
    <source>
        <strain evidence="1 2">AlHP1</strain>
    </source>
</reference>
<comment type="caution">
    <text evidence="1">The sequence shown here is derived from an EMBL/GenBank/DDBJ whole genome shotgun (WGS) entry which is preliminary data.</text>
</comment>
<evidence type="ECO:0008006" key="3">
    <source>
        <dbReference type="Google" id="ProtNLM"/>
    </source>
</evidence>
<name>A0ABR3QBG6_9TREE</name>
<protein>
    <recommendedName>
        <fullName evidence="3">F-box domain-containing protein</fullName>
    </recommendedName>
</protein>
<gene>
    <name evidence="1" type="ORF">Q8F55_002997</name>
</gene>
<dbReference type="GeneID" id="95984040"/>
<dbReference type="Proteomes" id="UP001565368">
    <property type="component" value="Unassembled WGS sequence"/>
</dbReference>
<dbReference type="RefSeq" id="XP_069211946.1">
    <property type="nucleotide sequence ID" value="XM_069351560.1"/>
</dbReference>
<sequence length="365" mass="41196">MYDPQAGDFVVARLPASQPSTTTQQHLVASRVARTRATGKPDESAIWLDYTAFPSLVDTIVSSCADVKTLLSIRACSRRMRTVADRALPNHVCIDHTWVVGEHVVTYKAATYKAYDILGRRVESIPQYFGGYKAEVDKLRINTCPLLMMTPAELEQNSGPLKAVRILDHTPAADFVWGDKGAYVFAPDVRSGKVVLHYLGYALEYSDCLQDCKYCWATDTILVVVLSDLTSDKEKYRHWYEEDLQEVILMLHRLFKAAQSAEYPPSSIICVDLEAGLRKKCKQLLSAEIPSLIDLLSPRAWDLIDQEEYLDEYSVTFALNSLRNLVESNAIACPSLQEYKATLTDEEIRVELQPSRMMLEQLEDD</sequence>
<keyword evidence="2" id="KW-1185">Reference proteome</keyword>
<organism evidence="1 2">
    <name type="scientific">Vanrija albida</name>
    <dbReference type="NCBI Taxonomy" id="181172"/>
    <lineage>
        <taxon>Eukaryota</taxon>
        <taxon>Fungi</taxon>
        <taxon>Dikarya</taxon>
        <taxon>Basidiomycota</taxon>
        <taxon>Agaricomycotina</taxon>
        <taxon>Tremellomycetes</taxon>
        <taxon>Trichosporonales</taxon>
        <taxon>Trichosporonaceae</taxon>
        <taxon>Vanrija</taxon>
    </lineage>
</organism>
<proteinExistence type="predicted"/>
<accession>A0ABR3QBG6</accession>
<evidence type="ECO:0000313" key="1">
    <source>
        <dbReference type="EMBL" id="KAL1412002.1"/>
    </source>
</evidence>
<dbReference type="EMBL" id="JBBXJM010000002">
    <property type="protein sequence ID" value="KAL1412002.1"/>
    <property type="molecule type" value="Genomic_DNA"/>
</dbReference>
<evidence type="ECO:0000313" key="2">
    <source>
        <dbReference type="Proteomes" id="UP001565368"/>
    </source>
</evidence>